<evidence type="ECO:0000256" key="1">
    <source>
        <dbReference type="ARBA" id="ARBA00004651"/>
    </source>
</evidence>
<dbReference type="Proteomes" id="UP001434883">
    <property type="component" value="Unassembled WGS sequence"/>
</dbReference>
<keyword evidence="9" id="KW-0067">ATP-binding</keyword>
<proteinExistence type="inferred from homology"/>
<dbReference type="InterPro" id="IPR027417">
    <property type="entry name" value="P-loop_NTPase"/>
</dbReference>
<sequence>EDVVMGTLTVRQNLSFSAALRLPTAVPQSEKEARVNNLIRELCLTKVADSKVGSQMTRGISGGERKRTNIGMELIIDPAVLFLDEPTSGLDASTANSVLLLLERWTKPKFVLLLLCNHRQILDKVFISNPFLPVSLGYKYDIREPSFLLATIQNGKNRKCH</sequence>
<comment type="similarity">
    <text evidence="2">Belongs to the ABC transporter superfamily. ABCG family. Eye pigment precursor importer (TC 3.A.1.204) subfamily.</text>
</comment>
<dbReference type="Gene3D" id="3.40.50.300">
    <property type="entry name" value="P-loop containing nucleotide triphosphate hydrolases"/>
    <property type="match status" value="1"/>
</dbReference>
<feature type="non-terminal residue" evidence="9">
    <location>
        <position position="1"/>
    </location>
</feature>
<keyword evidence="4" id="KW-1003">Cell membrane</keyword>
<evidence type="ECO:0000256" key="7">
    <source>
        <dbReference type="ARBA" id="ARBA00023136"/>
    </source>
</evidence>
<evidence type="ECO:0000256" key="5">
    <source>
        <dbReference type="ARBA" id="ARBA00022692"/>
    </source>
</evidence>
<keyword evidence="9" id="KW-0547">Nucleotide-binding</keyword>
<dbReference type="Pfam" id="PF00005">
    <property type="entry name" value="ABC_tran"/>
    <property type="match status" value="1"/>
</dbReference>
<evidence type="ECO:0000256" key="6">
    <source>
        <dbReference type="ARBA" id="ARBA00022989"/>
    </source>
</evidence>
<organism evidence="9 10">
    <name type="scientific">Xenoophorus captivus</name>
    <dbReference type="NCBI Taxonomy" id="1517983"/>
    <lineage>
        <taxon>Eukaryota</taxon>
        <taxon>Metazoa</taxon>
        <taxon>Chordata</taxon>
        <taxon>Craniata</taxon>
        <taxon>Vertebrata</taxon>
        <taxon>Euteleostomi</taxon>
        <taxon>Actinopterygii</taxon>
        <taxon>Neopterygii</taxon>
        <taxon>Teleostei</taxon>
        <taxon>Neoteleostei</taxon>
        <taxon>Acanthomorphata</taxon>
        <taxon>Ovalentaria</taxon>
        <taxon>Atherinomorphae</taxon>
        <taxon>Cyprinodontiformes</taxon>
        <taxon>Goodeidae</taxon>
        <taxon>Xenoophorus</taxon>
    </lineage>
</organism>
<dbReference type="InterPro" id="IPR003439">
    <property type="entry name" value="ABC_transporter-like_ATP-bd"/>
</dbReference>
<evidence type="ECO:0000259" key="8">
    <source>
        <dbReference type="Pfam" id="PF00005"/>
    </source>
</evidence>
<evidence type="ECO:0000256" key="2">
    <source>
        <dbReference type="ARBA" id="ARBA00005814"/>
    </source>
</evidence>
<dbReference type="PANTHER" id="PTHR48041">
    <property type="entry name" value="ABC TRANSPORTER G FAMILY MEMBER 28"/>
    <property type="match status" value="1"/>
</dbReference>
<protein>
    <submittedName>
        <fullName evidence="9">ATP-binding cassette sub- G member 2</fullName>
    </submittedName>
</protein>
<dbReference type="PANTHER" id="PTHR48041:SF92">
    <property type="entry name" value="BROAD SUBSTRATE SPECIFICITY ATP-BINDING CASSETTE TRANSPORTER ABCG2"/>
    <property type="match status" value="1"/>
</dbReference>
<name>A0ABV0QKE6_9TELE</name>
<keyword evidence="6" id="KW-1133">Transmembrane helix</keyword>
<evidence type="ECO:0000256" key="4">
    <source>
        <dbReference type="ARBA" id="ARBA00022475"/>
    </source>
</evidence>
<gene>
    <name evidence="9" type="primary">ABCG2_2</name>
    <name evidence="9" type="ORF">XENOCAPTIV_008715</name>
</gene>
<evidence type="ECO:0000313" key="10">
    <source>
        <dbReference type="Proteomes" id="UP001434883"/>
    </source>
</evidence>
<keyword evidence="7" id="KW-0472">Membrane</keyword>
<dbReference type="InterPro" id="IPR050352">
    <property type="entry name" value="ABCG_transporters"/>
</dbReference>
<evidence type="ECO:0000256" key="3">
    <source>
        <dbReference type="ARBA" id="ARBA00022448"/>
    </source>
</evidence>
<comment type="caution">
    <text evidence="9">The sequence shown here is derived from an EMBL/GenBank/DDBJ whole genome shotgun (WGS) entry which is preliminary data.</text>
</comment>
<feature type="domain" description="ABC transporter" evidence="8">
    <location>
        <begin position="4"/>
        <end position="88"/>
    </location>
</feature>
<comment type="subcellular location">
    <subcellularLocation>
        <location evidence="1">Cell membrane</location>
        <topology evidence="1">Multi-pass membrane protein</topology>
    </subcellularLocation>
</comment>
<keyword evidence="5" id="KW-0812">Transmembrane</keyword>
<accession>A0ABV0QKE6</accession>
<keyword evidence="3" id="KW-0813">Transport</keyword>
<dbReference type="SUPFAM" id="SSF52540">
    <property type="entry name" value="P-loop containing nucleoside triphosphate hydrolases"/>
    <property type="match status" value="1"/>
</dbReference>
<reference evidence="9 10" key="1">
    <citation type="submission" date="2021-06" db="EMBL/GenBank/DDBJ databases">
        <authorList>
            <person name="Palmer J.M."/>
        </authorList>
    </citation>
    <scope>NUCLEOTIDE SEQUENCE [LARGE SCALE GENOMIC DNA]</scope>
    <source>
        <strain evidence="9 10">XC_2019</strain>
        <tissue evidence="9">Muscle</tissue>
    </source>
</reference>
<dbReference type="GO" id="GO:0005524">
    <property type="term" value="F:ATP binding"/>
    <property type="evidence" value="ECO:0007669"/>
    <property type="project" value="UniProtKB-KW"/>
</dbReference>
<dbReference type="EMBL" id="JAHRIN010016826">
    <property type="protein sequence ID" value="MEQ2196308.1"/>
    <property type="molecule type" value="Genomic_DNA"/>
</dbReference>
<keyword evidence="10" id="KW-1185">Reference proteome</keyword>
<evidence type="ECO:0000313" key="9">
    <source>
        <dbReference type="EMBL" id="MEQ2196308.1"/>
    </source>
</evidence>